<protein>
    <recommendedName>
        <fullName evidence="4">NAD(+) diphosphatase</fullName>
        <ecNumber evidence="4">3.6.1.22</ecNumber>
    </recommendedName>
</protein>
<evidence type="ECO:0000256" key="4">
    <source>
        <dbReference type="ARBA" id="ARBA00012381"/>
    </source>
</evidence>
<evidence type="ECO:0000256" key="7">
    <source>
        <dbReference type="ARBA" id="ARBA00022842"/>
    </source>
</evidence>
<evidence type="ECO:0000256" key="5">
    <source>
        <dbReference type="ARBA" id="ARBA00022723"/>
    </source>
</evidence>
<keyword evidence="8" id="KW-0520">NAD</keyword>
<dbReference type="InterPro" id="IPR015797">
    <property type="entry name" value="NUDIX_hydrolase-like_dom_sf"/>
</dbReference>
<reference evidence="12" key="1">
    <citation type="journal article" date="2019" name="Int. J. Syst. Evol. Microbiol.">
        <title>The Global Catalogue of Microorganisms (GCM) 10K type strain sequencing project: providing services to taxonomists for standard genome sequencing and annotation.</title>
        <authorList>
            <consortium name="The Broad Institute Genomics Platform"/>
            <consortium name="The Broad Institute Genome Sequencing Center for Infectious Disease"/>
            <person name="Wu L."/>
            <person name="Ma J."/>
        </authorList>
    </citation>
    <scope>NUCLEOTIDE SEQUENCE [LARGE SCALE GENOMIC DNA]</scope>
    <source>
        <strain evidence="12">JCM 17986</strain>
    </source>
</reference>
<evidence type="ECO:0000256" key="2">
    <source>
        <dbReference type="ARBA" id="ARBA00001947"/>
    </source>
</evidence>
<feature type="domain" description="Nudix hydrolase" evidence="10">
    <location>
        <begin position="166"/>
        <end position="290"/>
    </location>
</feature>
<gene>
    <name evidence="11" type="primary">nudC</name>
    <name evidence="11" type="ORF">GCM10023205_08050</name>
</gene>
<evidence type="ECO:0000256" key="8">
    <source>
        <dbReference type="ARBA" id="ARBA00023027"/>
    </source>
</evidence>
<keyword evidence="12" id="KW-1185">Reference proteome</keyword>
<evidence type="ECO:0000256" key="1">
    <source>
        <dbReference type="ARBA" id="ARBA00001946"/>
    </source>
</evidence>
<dbReference type="CDD" id="cd03429">
    <property type="entry name" value="NUDIX_NADH_pyrophosphatase_Nudt13"/>
    <property type="match status" value="1"/>
</dbReference>
<name>A0ABP9GTN5_9ACTN</name>
<evidence type="ECO:0000313" key="11">
    <source>
        <dbReference type="EMBL" id="GAA4949891.1"/>
    </source>
</evidence>
<dbReference type="PANTHER" id="PTHR42904:SF6">
    <property type="entry name" value="NAD-CAPPED RNA HYDROLASE NUDT12"/>
    <property type="match status" value="1"/>
</dbReference>
<keyword evidence="7" id="KW-0460">Magnesium</keyword>
<dbReference type="RefSeq" id="WP_345673830.1">
    <property type="nucleotide sequence ID" value="NZ_BAABHS010000002.1"/>
</dbReference>
<dbReference type="InterPro" id="IPR015376">
    <property type="entry name" value="Znr_NADH_PPase"/>
</dbReference>
<dbReference type="EMBL" id="BAABHS010000002">
    <property type="protein sequence ID" value="GAA4949891.1"/>
    <property type="molecule type" value="Genomic_DNA"/>
</dbReference>
<dbReference type="NCBIfam" id="NF001299">
    <property type="entry name" value="PRK00241.1"/>
    <property type="match status" value="1"/>
</dbReference>
<evidence type="ECO:0000256" key="6">
    <source>
        <dbReference type="ARBA" id="ARBA00022801"/>
    </source>
</evidence>
<accession>A0ABP9GTN5</accession>
<dbReference type="InterPro" id="IPR020084">
    <property type="entry name" value="NUDIX_hydrolase_CS"/>
</dbReference>
<proteinExistence type="inferred from homology"/>
<comment type="catalytic activity">
    <reaction evidence="9">
        <text>a 5'-end NAD(+)-phospho-ribonucleoside in mRNA + H2O = a 5'-end phospho-adenosine-phospho-ribonucleoside in mRNA + beta-nicotinamide D-ribonucleotide + 2 H(+)</text>
        <dbReference type="Rhea" id="RHEA:60876"/>
        <dbReference type="Rhea" id="RHEA-COMP:15698"/>
        <dbReference type="Rhea" id="RHEA-COMP:15719"/>
        <dbReference type="ChEBI" id="CHEBI:14649"/>
        <dbReference type="ChEBI" id="CHEBI:15377"/>
        <dbReference type="ChEBI" id="CHEBI:15378"/>
        <dbReference type="ChEBI" id="CHEBI:144029"/>
        <dbReference type="ChEBI" id="CHEBI:144051"/>
    </reaction>
    <physiologicalReaction direction="left-to-right" evidence="9">
        <dbReference type="Rhea" id="RHEA:60877"/>
    </physiologicalReaction>
</comment>
<keyword evidence="6" id="KW-0378">Hydrolase</keyword>
<dbReference type="PANTHER" id="PTHR42904">
    <property type="entry name" value="NUDIX HYDROLASE, NUDC SUBFAMILY"/>
    <property type="match status" value="1"/>
</dbReference>
<dbReference type="PROSITE" id="PS51462">
    <property type="entry name" value="NUDIX"/>
    <property type="match status" value="1"/>
</dbReference>
<comment type="caution">
    <text evidence="11">The sequence shown here is derived from an EMBL/GenBank/DDBJ whole genome shotgun (WGS) entry which is preliminary data.</text>
</comment>
<evidence type="ECO:0000256" key="9">
    <source>
        <dbReference type="ARBA" id="ARBA00023679"/>
    </source>
</evidence>
<dbReference type="InterPro" id="IPR015375">
    <property type="entry name" value="NADH_PPase-like_N"/>
</dbReference>
<dbReference type="InterPro" id="IPR000086">
    <property type="entry name" value="NUDIX_hydrolase_dom"/>
</dbReference>
<sequence length="309" mass="33585">MGDREQTLPLTGAEHDRAAHHRLDEAWLAAAWEAPETRVLVIEQGKVHWRDLGPEDGGPVLVLRGTADAPEGERYFLGVEPDGTAHFAVAAAALPEVPDDAGIQVGHLYTLGSVLGDRDAGLLVHALGLENWHRTHGFCSRCGQPSEPTAAGHVRKCTACATEHFPRTDPAVIMLVVDPQDRALLGRQPSWPEKRFSTLAGFVEPGESLRQAVVREVAEEVGTRVVDVAYVDSQPWPFPSSLMLGFHATAADDHVDVDGTEIAEARWFTREELGAAVEAGEILLPGGISISRRLVELWYGKPIAESNKW</sequence>
<dbReference type="PROSITE" id="PS00893">
    <property type="entry name" value="NUDIX_BOX"/>
    <property type="match status" value="1"/>
</dbReference>
<dbReference type="Pfam" id="PF00293">
    <property type="entry name" value="NUDIX"/>
    <property type="match status" value="1"/>
</dbReference>
<dbReference type="Pfam" id="PF09297">
    <property type="entry name" value="Zn_ribbon_NUD"/>
    <property type="match status" value="1"/>
</dbReference>
<comment type="similarity">
    <text evidence="3">Belongs to the Nudix hydrolase family. NudC subfamily.</text>
</comment>
<dbReference type="Gene3D" id="3.90.79.10">
    <property type="entry name" value="Nucleoside Triphosphate Pyrophosphohydrolase"/>
    <property type="match status" value="1"/>
</dbReference>
<dbReference type="InterPro" id="IPR050241">
    <property type="entry name" value="NAD-cap_RNA_hydrolase_NudC"/>
</dbReference>
<comment type="cofactor">
    <cofactor evidence="1">
        <name>Mg(2+)</name>
        <dbReference type="ChEBI" id="CHEBI:18420"/>
    </cofactor>
</comment>
<dbReference type="EC" id="3.6.1.22" evidence="4"/>
<evidence type="ECO:0000313" key="12">
    <source>
        <dbReference type="Proteomes" id="UP001500466"/>
    </source>
</evidence>
<dbReference type="Gene3D" id="3.90.79.20">
    <property type="match status" value="1"/>
</dbReference>
<evidence type="ECO:0000259" key="10">
    <source>
        <dbReference type="PROSITE" id="PS51462"/>
    </source>
</evidence>
<dbReference type="SUPFAM" id="SSF55811">
    <property type="entry name" value="Nudix"/>
    <property type="match status" value="1"/>
</dbReference>
<dbReference type="Proteomes" id="UP001500466">
    <property type="component" value="Unassembled WGS sequence"/>
</dbReference>
<evidence type="ECO:0000256" key="3">
    <source>
        <dbReference type="ARBA" id="ARBA00009595"/>
    </source>
</evidence>
<keyword evidence="5" id="KW-0479">Metal-binding</keyword>
<organism evidence="11 12">
    <name type="scientific">Yinghuangia aomiensis</name>
    <dbReference type="NCBI Taxonomy" id="676205"/>
    <lineage>
        <taxon>Bacteria</taxon>
        <taxon>Bacillati</taxon>
        <taxon>Actinomycetota</taxon>
        <taxon>Actinomycetes</taxon>
        <taxon>Kitasatosporales</taxon>
        <taxon>Streptomycetaceae</taxon>
        <taxon>Yinghuangia</taxon>
    </lineage>
</organism>
<dbReference type="Pfam" id="PF09296">
    <property type="entry name" value="NUDIX-like"/>
    <property type="match status" value="1"/>
</dbReference>
<dbReference type="InterPro" id="IPR049734">
    <property type="entry name" value="NudC-like_C"/>
</dbReference>
<comment type="cofactor">
    <cofactor evidence="2">
        <name>Zn(2+)</name>
        <dbReference type="ChEBI" id="CHEBI:29105"/>
    </cofactor>
</comment>